<proteinExistence type="inferred from homology"/>
<dbReference type="Proteomes" id="UP000275267">
    <property type="component" value="Unassembled WGS sequence"/>
</dbReference>
<dbReference type="OrthoDB" id="685683at2759"/>
<feature type="signal peptide" evidence="3">
    <location>
        <begin position="1"/>
        <end position="31"/>
    </location>
</feature>
<evidence type="ECO:0000313" key="5">
    <source>
        <dbReference type="Proteomes" id="UP000275267"/>
    </source>
</evidence>
<dbReference type="STRING" id="4540.A0A3L6SQ55"/>
<dbReference type="PROSITE" id="PS51257">
    <property type="entry name" value="PROKAR_LIPOPROTEIN"/>
    <property type="match status" value="1"/>
</dbReference>
<comment type="caution">
    <text evidence="4">The sequence shown here is derived from an EMBL/GenBank/DDBJ whole genome shotgun (WGS) entry which is preliminary data.</text>
</comment>
<evidence type="ECO:0000256" key="3">
    <source>
        <dbReference type="SAM" id="SignalP"/>
    </source>
</evidence>
<reference evidence="5" key="1">
    <citation type="journal article" date="2019" name="Nat. Commun.">
        <title>The genome of broomcorn millet.</title>
        <authorList>
            <person name="Zou C."/>
            <person name="Miki D."/>
            <person name="Li D."/>
            <person name="Tang Q."/>
            <person name="Xiao L."/>
            <person name="Rajput S."/>
            <person name="Deng P."/>
            <person name="Jia W."/>
            <person name="Huang R."/>
            <person name="Zhang M."/>
            <person name="Sun Y."/>
            <person name="Hu J."/>
            <person name="Fu X."/>
            <person name="Schnable P.S."/>
            <person name="Li F."/>
            <person name="Zhang H."/>
            <person name="Feng B."/>
            <person name="Zhu X."/>
            <person name="Liu R."/>
            <person name="Schnable J.C."/>
            <person name="Zhu J.-K."/>
            <person name="Zhang H."/>
        </authorList>
    </citation>
    <scope>NUCLEOTIDE SEQUENCE [LARGE SCALE GENOMIC DNA]</scope>
</reference>
<comment type="similarity">
    <text evidence="1">Belongs to the 'GDSL' lipolytic enzyme family.</text>
</comment>
<dbReference type="AlphaFoldDB" id="A0A3L6SQ55"/>
<organism evidence="4 5">
    <name type="scientific">Panicum miliaceum</name>
    <name type="common">Proso millet</name>
    <name type="synonym">Broomcorn millet</name>
    <dbReference type="NCBI Taxonomy" id="4540"/>
    <lineage>
        <taxon>Eukaryota</taxon>
        <taxon>Viridiplantae</taxon>
        <taxon>Streptophyta</taxon>
        <taxon>Embryophyta</taxon>
        <taxon>Tracheophyta</taxon>
        <taxon>Spermatophyta</taxon>
        <taxon>Magnoliopsida</taxon>
        <taxon>Liliopsida</taxon>
        <taxon>Poales</taxon>
        <taxon>Poaceae</taxon>
        <taxon>PACMAD clade</taxon>
        <taxon>Panicoideae</taxon>
        <taxon>Panicodae</taxon>
        <taxon>Paniceae</taxon>
        <taxon>Panicinae</taxon>
        <taxon>Panicum</taxon>
        <taxon>Panicum sect. Panicum</taxon>
    </lineage>
</organism>
<dbReference type="GO" id="GO:0016788">
    <property type="term" value="F:hydrolase activity, acting on ester bonds"/>
    <property type="evidence" value="ECO:0007669"/>
    <property type="project" value="InterPro"/>
</dbReference>
<evidence type="ECO:0008006" key="6">
    <source>
        <dbReference type="Google" id="ProtNLM"/>
    </source>
</evidence>
<evidence type="ECO:0000256" key="1">
    <source>
        <dbReference type="ARBA" id="ARBA00008668"/>
    </source>
</evidence>
<dbReference type="Pfam" id="PF00657">
    <property type="entry name" value="Lipase_GDSL"/>
    <property type="match status" value="1"/>
</dbReference>
<keyword evidence="2" id="KW-0325">Glycoprotein</keyword>
<gene>
    <name evidence="4" type="ORF">C2845_PM07G16550</name>
</gene>
<dbReference type="EMBL" id="PQIB02000004">
    <property type="protein sequence ID" value="RLN23613.1"/>
    <property type="molecule type" value="Genomic_DNA"/>
</dbReference>
<keyword evidence="3" id="KW-0732">Signal</keyword>
<dbReference type="InterPro" id="IPR001087">
    <property type="entry name" value="GDSL"/>
</dbReference>
<dbReference type="PANTHER" id="PTHR22835">
    <property type="entry name" value="ZINC FINGER FYVE DOMAIN CONTAINING PROTEIN"/>
    <property type="match status" value="1"/>
</dbReference>
<protein>
    <recommendedName>
        <fullName evidence="6">GDSL esterase/lipase</fullName>
    </recommendedName>
</protein>
<sequence>MSSFKCEPHSFSGAIILILVVLLLNPHVGLCSCYKRIFSFGDSIIDTGNFVHLGGKAASKYKERPYGMTFFKNATGRVCDGRVLFDFYAEALKLPLIPPILPKKDSGEFPHGANFATVGATARGLRYSGPPVNDTVGVPWSLGMQMDWLDQMMQRLGPGDGAQRQFLRESLVVMGEIGSYDYNSWFSAGQDVEDIIPDVITYISHFTEDLIIYHGAKAFLIPNIFPMGCLASYLSRYHSDNPKDYDEHGCLRWLNEVSQKHNQALSGEVTRLRFYHPGVKLIYADYYGAAMEFIKNPAK</sequence>
<evidence type="ECO:0000313" key="4">
    <source>
        <dbReference type="EMBL" id="RLN23613.1"/>
    </source>
</evidence>
<name>A0A3L6SQ55_PANMI</name>
<accession>A0A3L6SQ55</accession>
<evidence type="ECO:0000256" key="2">
    <source>
        <dbReference type="ARBA" id="ARBA00023180"/>
    </source>
</evidence>
<feature type="chain" id="PRO_5018330449" description="GDSL esterase/lipase" evidence="3">
    <location>
        <begin position="32"/>
        <end position="299"/>
    </location>
</feature>
<dbReference type="InterPro" id="IPR036514">
    <property type="entry name" value="SGNH_hydro_sf"/>
</dbReference>
<dbReference type="Gene3D" id="3.40.50.1110">
    <property type="entry name" value="SGNH hydrolase"/>
    <property type="match status" value="1"/>
</dbReference>
<dbReference type="PANTHER" id="PTHR22835:SF549">
    <property type="entry name" value="GDSL ESTERASE_LIPASE"/>
    <property type="match status" value="1"/>
</dbReference>
<keyword evidence="5" id="KW-1185">Reference proteome</keyword>